<protein>
    <submittedName>
        <fullName evidence="1">Uncharacterized protein</fullName>
    </submittedName>
</protein>
<accession>A0A0E9PSM9</accession>
<organism evidence="1">
    <name type="scientific">Anguilla anguilla</name>
    <name type="common">European freshwater eel</name>
    <name type="synonym">Muraena anguilla</name>
    <dbReference type="NCBI Taxonomy" id="7936"/>
    <lineage>
        <taxon>Eukaryota</taxon>
        <taxon>Metazoa</taxon>
        <taxon>Chordata</taxon>
        <taxon>Craniata</taxon>
        <taxon>Vertebrata</taxon>
        <taxon>Euteleostomi</taxon>
        <taxon>Actinopterygii</taxon>
        <taxon>Neopterygii</taxon>
        <taxon>Teleostei</taxon>
        <taxon>Anguilliformes</taxon>
        <taxon>Anguillidae</taxon>
        <taxon>Anguilla</taxon>
    </lineage>
</organism>
<name>A0A0E9PSM9_ANGAN</name>
<dbReference type="AlphaFoldDB" id="A0A0E9PSM9"/>
<reference evidence="1" key="1">
    <citation type="submission" date="2014-11" db="EMBL/GenBank/DDBJ databases">
        <authorList>
            <person name="Amaro Gonzalez C."/>
        </authorList>
    </citation>
    <scope>NUCLEOTIDE SEQUENCE</scope>
</reference>
<sequence length="48" mass="5483">MFNVINDNGRAILLLVLYALCLNRKELNCEKVKNSQHLHLTIMSVLVS</sequence>
<dbReference type="EMBL" id="GBXM01100936">
    <property type="protein sequence ID" value="JAH07641.1"/>
    <property type="molecule type" value="Transcribed_RNA"/>
</dbReference>
<evidence type="ECO:0000313" key="1">
    <source>
        <dbReference type="EMBL" id="JAH07641.1"/>
    </source>
</evidence>
<reference evidence="1" key="2">
    <citation type="journal article" date="2015" name="Fish Shellfish Immunol.">
        <title>Early steps in the European eel (Anguilla anguilla)-Vibrio vulnificus interaction in the gills: Role of the RtxA13 toxin.</title>
        <authorList>
            <person name="Callol A."/>
            <person name="Pajuelo D."/>
            <person name="Ebbesson L."/>
            <person name="Teles M."/>
            <person name="MacKenzie S."/>
            <person name="Amaro C."/>
        </authorList>
    </citation>
    <scope>NUCLEOTIDE SEQUENCE</scope>
</reference>
<proteinExistence type="predicted"/>